<proteinExistence type="predicted"/>
<sequence length="40" mass="4406">MGCEISKDSPVGKWIEKDKSGPTKVHPVDIQTTLRPKTTP</sequence>
<feature type="compositionally biased region" description="Polar residues" evidence="1">
    <location>
        <begin position="30"/>
        <end position="40"/>
    </location>
</feature>
<dbReference type="WBParaSite" id="MBELARI_LOCUS3537">
    <property type="protein sequence ID" value="MBELARI_LOCUS3537"/>
    <property type="gene ID" value="MBELARI_LOCUS3537"/>
</dbReference>
<protein>
    <submittedName>
        <fullName evidence="3">Uncharacterized protein</fullName>
    </submittedName>
</protein>
<accession>A0AAF3F9L3</accession>
<evidence type="ECO:0000313" key="2">
    <source>
        <dbReference type="Proteomes" id="UP000887575"/>
    </source>
</evidence>
<name>A0AAF3F9L3_9BILA</name>
<evidence type="ECO:0000313" key="3">
    <source>
        <dbReference type="WBParaSite" id="MBELARI_LOCUS3537"/>
    </source>
</evidence>
<organism evidence="2 3">
    <name type="scientific">Mesorhabditis belari</name>
    <dbReference type="NCBI Taxonomy" id="2138241"/>
    <lineage>
        <taxon>Eukaryota</taxon>
        <taxon>Metazoa</taxon>
        <taxon>Ecdysozoa</taxon>
        <taxon>Nematoda</taxon>
        <taxon>Chromadorea</taxon>
        <taxon>Rhabditida</taxon>
        <taxon>Rhabditina</taxon>
        <taxon>Rhabditomorpha</taxon>
        <taxon>Rhabditoidea</taxon>
        <taxon>Rhabditidae</taxon>
        <taxon>Mesorhabditinae</taxon>
        <taxon>Mesorhabditis</taxon>
    </lineage>
</organism>
<dbReference type="Proteomes" id="UP000887575">
    <property type="component" value="Unassembled WGS sequence"/>
</dbReference>
<reference evidence="3" key="1">
    <citation type="submission" date="2024-02" db="UniProtKB">
        <authorList>
            <consortium name="WormBaseParasite"/>
        </authorList>
    </citation>
    <scope>IDENTIFICATION</scope>
</reference>
<evidence type="ECO:0000256" key="1">
    <source>
        <dbReference type="SAM" id="MobiDB-lite"/>
    </source>
</evidence>
<feature type="region of interest" description="Disordered" evidence="1">
    <location>
        <begin position="1"/>
        <end position="40"/>
    </location>
</feature>
<keyword evidence="2" id="KW-1185">Reference proteome</keyword>
<dbReference type="AlphaFoldDB" id="A0AAF3F9L3"/>